<keyword evidence="1" id="KW-0521">NADP</keyword>
<dbReference type="GO" id="GO:0005777">
    <property type="term" value="C:peroxisome"/>
    <property type="evidence" value="ECO:0007669"/>
    <property type="project" value="TreeGrafter"/>
</dbReference>
<evidence type="ECO:0000259" key="2">
    <source>
        <dbReference type="Pfam" id="PF07993"/>
    </source>
</evidence>
<dbReference type="Gene3D" id="3.40.50.720">
    <property type="entry name" value="NAD(P)-binding Rossmann-like Domain"/>
    <property type="match status" value="1"/>
</dbReference>
<keyword evidence="4" id="KW-1185">Reference proteome</keyword>
<keyword evidence="1" id="KW-0444">Lipid biosynthesis</keyword>
<evidence type="ECO:0000256" key="1">
    <source>
        <dbReference type="RuleBase" id="RU363097"/>
    </source>
</evidence>
<dbReference type="AlphaFoldDB" id="A0AA38IC55"/>
<dbReference type="GO" id="GO:0080019">
    <property type="term" value="F:alcohol-forming very long-chain fatty acyl-CoA reductase activity"/>
    <property type="evidence" value="ECO:0007669"/>
    <property type="project" value="InterPro"/>
</dbReference>
<dbReference type="InterPro" id="IPR026055">
    <property type="entry name" value="FAR"/>
</dbReference>
<dbReference type="EMBL" id="JALNTZ010000005">
    <property type="protein sequence ID" value="KAJ3651162.1"/>
    <property type="molecule type" value="Genomic_DNA"/>
</dbReference>
<dbReference type="PANTHER" id="PTHR11011:SF24">
    <property type="entry name" value="FATTY ACYL-COA REDUCTASE"/>
    <property type="match status" value="1"/>
</dbReference>
<dbReference type="SUPFAM" id="SSF51735">
    <property type="entry name" value="NAD(P)-binding Rossmann-fold domains"/>
    <property type="match status" value="1"/>
</dbReference>
<dbReference type="InterPro" id="IPR036291">
    <property type="entry name" value="NAD(P)-bd_dom_sf"/>
</dbReference>
<keyword evidence="1" id="KW-0443">Lipid metabolism</keyword>
<comment type="function">
    <text evidence="1">Catalyzes the reduction of fatty acyl-CoA to fatty alcohols.</text>
</comment>
<protein>
    <recommendedName>
        <fullName evidence="1">Fatty acyl-CoA reductase</fullName>
        <ecNumber evidence="1">1.2.1.84</ecNumber>
    </recommendedName>
</protein>
<comment type="catalytic activity">
    <reaction evidence="1">
        <text>a long-chain fatty acyl-CoA + 2 NADPH + 2 H(+) = a long-chain primary fatty alcohol + 2 NADP(+) + CoA</text>
        <dbReference type="Rhea" id="RHEA:52716"/>
        <dbReference type="ChEBI" id="CHEBI:15378"/>
        <dbReference type="ChEBI" id="CHEBI:57287"/>
        <dbReference type="ChEBI" id="CHEBI:57783"/>
        <dbReference type="ChEBI" id="CHEBI:58349"/>
        <dbReference type="ChEBI" id="CHEBI:77396"/>
        <dbReference type="ChEBI" id="CHEBI:83139"/>
        <dbReference type="EC" id="1.2.1.84"/>
    </reaction>
</comment>
<dbReference type="GO" id="GO:0102965">
    <property type="term" value="F:alcohol-forming long-chain fatty acyl-CoA reductase activity"/>
    <property type="evidence" value="ECO:0007669"/>
    <property type="project" value="UniProtKB-EC"/>
</dbReference>
<proteinExistence type="inferred from homology"/>
<dbReference type="Pfam" id="PF07993">
    <property type="entry name" value="NAD_binding_4"/>
    <property type="match status" value="1"/>
</dbReference>
<dbReference type="EC" id="1.2.1.84" evidence="1"/>
<evidence type="ECO:0000313" key="3">
    <source>
        <dbReference type="EMBL" id="KAJ3651162.1"/>
    </source>
</evidence>
<accession>A0AA38IC55</accession>
<sequence>MVELPTIPEFFRNKTIFITGGSGFIGKVLEEKLLRSCPDLKTIYLLLREKKGLAPEDRIKTIILRTGGGGGGLKYFLPGHVLARI</sequence>
<comment type="caution">
    <text evidence="3">The sequence shown here is derived from an EMBL/GenBank/DDBJ whole genome shotgun (WGS) entry which is preliminary data.</text>
</comment>
<dbReference type="PANTHER" id="PTHR11011">
    <property type="entry name" value="MALE STERILITY PROTEIN 2-RELATED"/>
    <property type="match status" value="1"/>
</dbReference>
<comment type="similarity">
    <text evidence="1">Belongs to the fatty acyl-CoA reductase family.</text>
</comment>
<feature type="domain" description="Thioester reductase (TE)" evidence="2">
    <location>
        <begin position="18"/>
        <end position="62"/>
    </location>
</feature>
<organism evidence="3 4">
    <name type="scientific">Zophobas morio</name>
    <dbReference type="NCBI Taxonomy" id="2755281"/>
    <lineage>
        <taxon>Eukaryota</taxon>
        <taxon>Metazoa</taxon>
        <taxon>Ecdysozoa</taxon>
        <taxon>Arthropoda</taxon>
        <taxon>Hexapoda</taxon>
        <taxon>Insecta</taxon>
        <taxon>Pterygota</taxon>
        <taxon>Neoptera</taxon>
        <taxon>Endopterygota</taxon>
        <taxon>Coleoptera</taxon>
        <taxon>Polyphaga</taxon>
        <taxon>Cucujiformia</taxon>
        <taxon>Tenebrionidae</taxon>
        <taxon>Zophobas</taxon>
    </lineage>
</organism>
<evidence type="ECO:0000313" key="4">
    <source>
        <dbReference type="Proteomes" id="UP001168821"/>
    </source>
</evidence>
<dbReference type="Proteomes" id="UP001168821">
    <property type="component" value="Unassembled WGS sequence"/>
</dbReference>
<reference evidence="3" key="1">
    <citation type="journal article" date="2023" name="G3 (Bethesda)">
        <title>Whole genome assemblies of Zophobas morio and Tenebrio molitor.</title>
        <authorList>
            <person name="Kaur S."/>
            <person name="Stinson S.A."/>
            <person name="diCenzo G.C."/>
        </authorList>
    </citation>
    <scope>NUCLEOTIDE SEQUENCE</scope>
    <source>
        <strain evidence="3">QUZm001</strain>
    </source>
</reference>
<keyword evidence="1" id="KW-0560">Oxidoreductase</keyword>
<gene>
    <name evidence="3" type="ORF">Zmor_017218</name>
</gene>
<dbReference type="GO" id="GO:0035336">
    <property type="term" value="P:long-chain fatty-acyl-CoA metabolic process"/>
    <property type="evidence" value="ECO:0007669"/>
    <property type="project" value="TreeGrafter"/>
</dbReference>
<dbReference type="InterPro" id="IPR013120">
    <property type="entry name" value="FAR_NAD-bd"/>
</dbReference>
<name>A0AA38IC55_9CUCU</name>